<reference evidence="4 5" key="1">
    <citation type="submission" date="2023-07" db="EMBL/GenBank/DDBJ databases">
        <title>Bacillus lucianemedeirus sp. nov, a new species isolated from an immunobiological production facility.</title>
        <authorList>
            <person name="Costa L.V."/>
            <person name="Miranda R.V.S.L."/>
            <person name="Brandao M.L.L."/>
            <person name="Reis C.M.F."/>
            <person name="Frazao A.M."/>
            <person name="Cruz F.V."/>
            <person name="Baio P.V.P."/>
            <person name="Veras J.F.C."/>
            <person name="Ramos J.N."/>
            <person name="Vieira V."/>
        </authorList>
    </citation>
    <scope>NUCLEOTIDE SEQUENCE [LARGE SCALE GENOMIC DNA]</scope>
    <source>
        <strain evidence="4 5">B190/17</strain>
    </source>
</reference>
<dbReference type="Pfam" id="PF25166">
    <property type="entry name" value="CoiA_C"/>
    <property type="match status" value="1"/>
</dbReference>
<protein>
    <submittedName>
        <fullName evidence="4">Competence protein CoiA family protein</fullName>
    </submittedName>
</protein>
<sequence length="380" mass="44606">MLVAVDQYGQAVSLANRPNEQLIHEVRSSRHFCPSCRQPVILKAGAIKIPHFAHASSHACEAFSEGESERHLKGKADMHNWIRRTHEVEMEAYLPEISQRPDLLVDGKVAMEYQCSHMSVDLFVNRTEGYKQNGLFPFWIYGGPPIKKRAQLYHFSVFHRLFFQYSPLFGFWFLSYCPDRELFILYSQLIPVQSSLYFASVQMIPLHSLPYPPSFAKTSGSFLTLSDWFRQKQHWLQKQLYFRQGLYHPFLSTVYKTGHNPFLLPPWVGVPIRFMALIKNHPVEWQFYLWNDLLVHKPKAESKEAAAVLQERVRKGDLQLNMFPLFSFPTLLDLIEEYLLLFQSIGAMNEKESKTTLEQMEKERRFTEDFEELIMTRLIF</sequence>
<dbReference type="InterPro" id="IPR057253">
    <property type="entry name" value="CoiA-like_N"/>
</dbReference>
<dbReference type="Proteomes" id="UP001619911">
    <property type="component" value="Unassembled WGS sequence"/>
</dbReference>
<dbReference type="Pfam" id="PF25164">
    <property type="entry name" value="CoiA_N"/>
    <property type="match status" value="1"/>
</dbReference>
<dbReference type="EMBL" id="JAUIYO010000005">
    <property type="protein sequence ID" value="MFK2825808.1"/>
    <property type="molecule type" value="Genomic_DNA"/>
</dbReference>
<name>A0ABW8I8K9_9BACI</name>
<organism evidence="4 5">
    <name type="scientific">Bacillus lumedeiriae</name>
    <dbReference type="NCBI Taxonomy" id="3058829"/>
    <lineage>
        <taxon>Bacteria</taxon>
        <taxon>Bacillati</taxon>
        <taxon>Bacillota</taxon>
        <taxon>Bacilli</taxon>
        <taxon>Bacillales</taxon>
        <taxon>Bacillaceae</taxon>
        <taxon>Bacillus</taxon>
    </lineage>
</organism>
<proteinExistence type="predicted"/>
<evidence type="ECO:0000259" key="2">
    <source>
        <dbReference type="Pfam" id="PF25164"/>
    </source>
</evidence>
<dbReference type="InterPro" id="IPR021176">
    <property type="entry name" value="Competence-induced_CoiA"/>
</dbReference>
<evidence type="ECO:0000259" key="3">
    <source>
        <dbReference type="Pfam" id="PF25166"/>
    </source>
</evidence>
<keyword evidence="5" id="KW-1185">Reference proteome</keyword>
<dbReference type="InterPro" id="IPR010330">
    <property type="entry name" value="CoiA_nuc"/>
</dbReference>
<accession>A0ABW8I8K9</accession>
<comment type="caution">
    <text evidence="4">The sequence shown here is derived from an EMBL/GenBank/DDBJ whole genome shotgun (WGS) entry which is preliminary data.</text>
</comment>
<evidence type="ECO:0000313" key="4">
    <source>
        <dbReference type="EMBL" id="MFK2825808.1"/>
    </source>
</evidence>
<feature type="domain" description="Competence protein CoiA nuclease-like" evidence="1">
    <location>
        <begin position="67"/>
        <end position="213"/>
    </location>
</feature>
<dbReference type="InterPro" id="IPR057252">
    <property type="entry name" value="CoiA_C"/>
</dbReference>
<feature type="domain" description="Competence protein CoiA C-terminal" evidence="3">
    <location>
        <begin position="226"/>
        <end position="373"/>
    </location>
</feature>
<dbReference type="RefSeq" id="WP_404316669.1">
    <property type="nucleotide sequence ID" value="NZ_JAUIYO010000005.1"/>
</dbReference>
<evidence type="ECO:0000313" key="5">
    <source>
        <dbReference type="Proteomes" id="UP001619911"/>
    </source>
</evidence>
<evidence type="ECO:0000259" key="1">
    <source>
        <dbReference type="Pfam" id="PF06054"/>
    </source>
</evidence>
<feature type="domain" description="Competence protein CoiA-like N-terminal" evidence="2">
    <location>
        <begin position="19"/>
        <end position="62"/>
    </location>
</feature>
<dbReference type="Pfam" id="PF06054">
    <property type="entry name" value="CoiA_nuc"/>
    <property type="match status" value="1"/>
</dbReference>
<gene>
    <name evidence="4" type="ORF">QYG89_09010</name>
</gene>
<dbReference type="PIRSF" id="PIRSF007487">
    <property type="entry name" value="Competence-induced_CoiA_bac"/>
    <property type="match status" value="1"/>
</dbReference>